<dbReference type="RefSeq" id="WP_263332091.1">
    <property type="nucleotide sequence ID" value="NZ_JAGSYH010000001.1"/>
</dbReference>
<dbReference type="EMBL" id="JBHSPH010000010">
    <property type="protein sequence ID" value="MFC5865035.1"/>
    <property type="molecule type" value="Genomic_DNA"/>
</dbReference>
<sequence length="325" mass="37979">MRIERYQSLLGSKDEFRLVLGDCYTYIDLNYPRSKPLYPRDDFPQLRKLLADLERHSIGLVLIDLQETFGISESYSWIRHTLTNAGVRVVNAFYDSEDVLAESIAAQYRGQAHLQEIDDGSDFVNFFPALSAAIGRAALAPGLRLGERRNQQFEAAEKHFYRIGQRSPYSAGREPFIQEDLTDEWFRRVHEIRAKERTERRECEQLYRLAPRMPGLLLDEDLHLLSEVRNAEEFAKAEERVNQLGLAKVVEGRNNSYVFHGDGFDVYADIRFKPKIRFYIYRLPKQAKASSRSRVYFELHDRLTRDMAEKWRTALGTAMRRNTDK</sequence>
<comment type="caution">
    <text evidence="1">The sequence shown here is derived from an EMBL/GenBank/DDBJ whole genome shotgun (WGS) entry which is preliminary data.</text>
</comment>
<proteinExistence type="predicted"/>
<organism evidence="1 2">
    <name type="scientific">Acidicapsa dinghuensis</name>
    <dbReference type="NCBI Taxonomy" id="2218256"/>
    <lineage>
        <taxon>Bacteria</taxon>
        <taxon>Pseudomonadati</taxon>
        <taxon>Acidobacteriota</taxon>
        <taxon>Terriglobia</taxon>
        <taxon>Terriglobales</taxon>
        <taxon>Acidobacteriaceae</taxon>
        <taxon>Acidicapsa</taxon>
    </lineage>
</organism>
<name>A0ABW1ELW4_9BACT</name>
<dbReference type="Proteomes" id="UP001596091">
    <property type="component" value="Unassembled WGS sequence"/>
</dbReference>
<keyword evidence="2" id="KW-1185">Reference proteome</keyword>
<accession>A0ABW1ELW4</accession>
<protein>
    <submittedName>
        <fullName evidence="1">Uncharacterized protein</fullName>
    </submittedName>
</protein>
<evidence type="ECO:0000313" key="1">
    <source>
        <dbReference type="EMBL" id="MFC5865035.1"/>
    </source>
</evidence>
<evidence type="ECO:0000313" key="2">
    <source>
        <dbReference type="Proteomes" id="UP001596091"/>
    </source>
</evidence>
<gene>
    <name evidence="1" type="ORF">ACFPT7_22190</name>
</gene>
<reference evidence="2" key="1">
    <citation type="journal article" date="2019" name="Int. J. Syst. Evol. Microbiol.">
        <title>The Global Catalogue of Microorganisms (GCM) 10K type strain sequencing project: providing services to taxonomists for standard genome sequencing and annotation.</title>
        <authorList>
            <consortium name="The Broad Institute Genomics Platform"/>
            <consortium name="The Broad Institute Genome Sequencing Center for Infectious Disease"/>
            <person name="Wu L."/>
            <person name="Ma J."/>
        </authorList>
    </citation>
    <scope>NUCLEOTIDE SEQUENCE [LARGE SCALE GENOMIC DNA]</scope>
    <source>
        <strain evidence="2">JCM 4087</strain>
    </source>
</reference>